<dbReference type="EC" id="2.7.13.3" evidence="2"/>
<keyword evidence="2" id="KW-0418">Kinase</keyword>
<reference evidence="3" key="1">
    <citation type="journal article" date="2019" name="Int. J. Syst. Evol. Microbiol.">
        <title>The Global Catalogue of Microorganisms (GCM) 10K type strain sequencing project: providing services to taxonomists for standard genome sequencing and annotation.</title>
        <authorList>
            <consortium name="The Broad Institute Genomics Platform"/>
            <consortium name="The Broad Institute Genome Sequencing Center for Infectious Disease"/>
            <person name="Wu L."/>
            <person name="Ma J."/>
        </authorList>
    </citation>
    <scope>NUCLEOTIDE SEQUENCE [LARGE SCALE GENOMIC DNA]</scope>
    <source>
        <strain evidence="3">CCM 8931</strain>
    </source>
</reference>
<dbReference type="PANTHER" id="PTHR34220:SF7">
    <property type="entry name" value="SENSOR HISTIDINE KINASE YPDA"/>
    <property type="match status" value="1"/>
</dbReference>
<gene>
    <name evidence="2" type="ORF">ACFQ5L_04505</name>
</gene>
<keyword evidence="2" id="KW-0808">Transferase</keyword>
<feature type="domain" description="Histidine kinase/HSP90-like ATPase" evidence="1">
    <location>
        <begin position="2"/>
        <end position="98"/>
    </location>
</feature>
<dbReference type="InterPro" id="IPR003594">
    <property type="entry name" value="HATPase_dom"/>
</dbReference>
<dbReference type="PANTHER" id="PTHR34220">
    <property type="entry name" value="SENSOR HISTIDINE KINASE YPDA"/>
    <property type="match status" value="1"/>
</dbReference>
<proteinExistence type="predicted"/>
<keyword evidence="3" id="KW-1185">Reference proteome</keyword>
<sequence>MKNAINHGLRPADRTDGTLVIRAQQLSTNALQLTISNNGVPIVPATLLALNQGTYTAGKDGYGIYNIRHRLHLFYNGQAQLRFTSNPAVTTVTLTLPIIQEAKSHAKSINR</sequence>
<dbReference type="Pfam" id="PF02518">
    <property type="entry name" value="HATPase_c"/>
    <property type="match status" value="1"/>
</dbReference>
<comment type="caution">
    <text evidence="2">The sequence shown here is derived from an EMBL/GenBank/DDBJ whole genome shotgun (WGS) entry which is preliminary data.</text>
</comment>
<dbReference type="GO" id="GO:0004673">
    <property type="term" value="F:protein histidine kinase activity"/>
    <property type="evidence" value="ECO:0007669"/>
    <property type="project" value="UniProtKB-EC"/>
</dbReference>
<accession>A0ABW4BZ41</accession>
<dbReference type="RefSeq" id="WP_137634170.1">
    <property type="nucleotide sequence ID" value="NZ_BJDL01000007.1"/>
</dbReference>
<evidence type="ECO:0000313" key="3">
    <source>
        <dbReference type="Proteomes" id="UP001597188"/>
    </source>
</evidence>
<evidence type="ECO:0000259" key="1">
    <source>
        <dbReference type="Pfam" id="PF02518"/>
    </source>
</evidence>
<name>A0ABW4BZ41_9LACO</name>
<dbReference type="InterPro" id="IPR036890">
    <property type="entry name" value="HATPase_C_sf"/>
</dbReference>
<evidence type="ECO:0000313" key="2">
    <source>
        <dbReference type="EMBL" id="MFD1420226.1"/>
    </source>
</evidence>
<dbReference type="Gene3D" id="3.30.565.10">
    <property type="entry name" value="Histidine kinase-like ATPase, C-terminal domain"/>
    <property type="match status" value="1"/>
</dbReference>
<dbReference type="EMBL" id="JBHTOJ010000010">
    <property type="protein sequence ID" value="MFD1420226.1"/>
    <property type="molecule type" value="Genomic_DNA"/>
</dbReference>
<dbReference type="Proteomes" id="UP001597188">
    <property type="component" value="Unassembled WGS sequence"/>
</dbReference>
<dbReference type="InterPro" id="IPR050640">
    <property type="entry name" value="Bact_2-comp_sensor_kinase"/>
</dbReference>
<organism evidence="2 3">
    <name type="scientific">Lactiplantibacillus songbeiensis</name>
    <dbReference type="NCBI Taxonomy" id="2559920"/>
    <lineage>
        <taxon>Bacteria</taxon>
        <taxon>Bacillati</taxon>
        <taxon>Bacillota</taxon>
        <taxon>Bacilli</taxon>
        <taxon>Lactobacillales</taxon>
        <taxon>Lactobacillaceae</taxon>
        <taxon>Lactiplantibacillus</taxon>
    </lineage>
</organism>
<protein>
    <submittedName>
        <fullName evidence="2">Sensor histidine kinase</fullName>
        <ecNumber evidence="2">2.7.13.3</ecNumber>
    </submittedName>
</protein>
<dbReference type="SUPFAM" id="SSF55874">
    <property type="entry name" value="ATPase domain of HSP90 chaperone/DNA topoisomerase II/histidine kinase"/>
    <property type="match status" value="1"/>
</dbReference>